<evidence type="ECO:0008006" key="4">
    <source>
        <dbReference type="Google" id="ProtNLM"/>
    </source>
</evidence>
<dbReference type="AlphaFoldDB" id="A0AAE4DM11"/>
<dbReference type="RefSeq" id="WP_310825443.1">
    <property type="nucleotide sequence ID" value="NZ_JAQGEC010000004.1"/>
</dbReference>
<organism evidence="2 3">
    <name type="scientific">Pseudenterobacter timonensis</name>
    <dbReference type="NCBI Taxonomy" id="1755099"/>
    <lineage>
        <taxon>Bacteria</taxon>
        <taxon>Pseudomonadati</taxon>
        <taxon>Pseudomonadota</taxon>
        <taxon>Gammaproteobacteria</taxon>
        <taxon>Enterobacterales</taxon>
        <taxon>Enterobacteriaceae</taxon>
        <taxon>Pseudenterobacter</taxon>
    </lineage>
</organism>
<gene>
    <name evidence="2" type="ORF">O7047_06945</name>
</gene>
<comment type="caution">
    <text evidence="2">The sequence shown here is derived from an EMBL/GenBank/DDBJ whole genome shotgun (WGS) entry which is preliminary data.</text>
</comment>
<evidence type="ECO:0000313" key="2">
    <source>
        <dbReference type="EMBL" id="MDR9889969.1"/>
    </source>
</evidence>
<reference evidence="2" key="1">
    <citation type="submission" date="2022-12" db="EMBL/GenBank/DDBJ databases">
        <title>NDM-1 containing novel ST 2018 Pseudenterobacter timonensis.</title>
        <authorList>
            <person name="Halder G."/>
            <person name="Mandal S."/>
            <person name="Dutta S."/>
        </authorList>
    </citation>
    <scope>NUCLEOTIDE SEQUENCE</scope>
    <source>
        <strain evidence="2">CNCI147</strain>
    </source>
</reference>
<dbReference type="PROSITE" id="PS51257">
    <property type="entry name" value="PROKAR_LIPOPROTEIN"/>
    <property type="match status" value="1"/>
</dbReference>
<feature type="signal peptide" evidence="1">
    <location>
        <begin position="1"/>
        <end position="17"/>
    </location>
</feature>
<sequence>MKIKAVTLALSVLSLSACCTMHDGTTQTVNIETNAPAKYKITNEDGDIVSEGVAPTVVSLKRGDAPYRIVLKRSDTSPEASNTINDNPNGWLWGNILFGGIIGTIVDYSDGAAWDLDKVVNIPTLASPKDTIDPLTATPATTVPITINNMQYNGKA</sequence>
<evidence type="ECO:0000256" key="1">
    <source>
        <dbReference type="SAM" id="SignalP"/>
    </source>
</evidence>
<feature type="chain" id="PRO_5042288688" description="Lipoprotein" evidence="1">
    <location>
        <begin position="18"/>
        <end position="156"/>
    </location>
</feature>
<accession>A0AAE4DM11</accession>
<evidence type="ECO:0000313" key="3">
    <source>
        <dbReference type="Proteomes" id="UP001248822"/>
    </source>
</evidence>
<protein>
    <recommendedName>
        <fullName evidence="4">Lipoprotein</fullName>
    </recommendedName>
</protein>
<keyword evidence="1" id="KW-0732">Signal</keyword>
<dbReference type="Proteomes" id="UP001248822">
    <property type="component" value="Unassembled WGS sequence"/>
</dbReference>
<name>A0AAE4DM11_9ENTR</name>
<proteinExistence type="predicted"/>
<dbReference type="EMBL" id="JAQGEC010000004">
    <property type="protein sequence ID" value="MDR9889969.1"/>
    <property type="molecule type" value="Genomic_DNA"/>
</dbReference>